<accession>A0A1B6K802</accession>
<feature type="region of interest" description="Disordered" evidence="1">
    <location>
        <begin position="1"/>
        <end position="20"/>
    </location>
</feature>
<feature type="transmembrane region" description="Helical" evidence="2">
    <location>
        <begin position="43"/>
        <end position="65"/>
    </location>
</feature>
<protein>
    <recommendedName>
        <fullName evidence="3">PiggyBac transposable element-derived protein domain-containing protein</fullName>
    </recommendedName>
</protein>
<name>A0A1B6K802_9HEMI</name>
<keyword evidence="2" id="KW-0812">Transmembrane</keyword>
<feature type="domain" description="PiggyBac transposable element-derived protein" evidence="3">
    <location>
        <begin position="42"/>
        <end position="106"/>
    </location>
</feature>
<dbReference type="PANTHER" id="PTHR46599:SF3">
    <property type="entry name" value="PIGGYBAC TRANSPOSABLE ELEMENT-DERIVED PROTEIN 4"/>
    <property type="match status" value="1"/>
</dbReference>
<sequence>ANALRTGDNDSSGNDSDWNETFDDQDIGFAHQFSFQKNSSTIAYFRLFFTTTVMEMFVIYTNKYAEEYLNKNRDRLKQNSHAKKWKPVTLAEIKAFIAVLINMGIKPQPT</sequence>
<evidence type="ECO:0000256" key="2">
    <source>
        <dbReference type="SAM" id="Phobius"/>
    </source>
</evidence>
<dbReference type="PANTHER" id="PTHR46599">
    <property type="entry name" value="PIGGYBAC TRANSPOSABLE ELEMENT-DERIVED PROTEIN 4"/>
    <property type="match status" value="1"/>
</dbReference>
<evidence type="ECO:0000313" key="4">
    <source>
        <dbReference type="EMBL" id="JAT07589.1"/>
    </source>
</evidence>
<dbReference type="AlphaFoldDB" id="A0A1B6K802"/>
<reference evidence="4" key="1">
    <citation type="submission" date="2015-11" db="EMBL/GenBank/DDBJ databases">
        <title>De novo transcriptome assembly of four potential Pierce s Disease insect vectors from Arizona vineyards.</title>
        <authorList>
            <person name="Tassone E.E."/>
        </authorList>
    </citation>
    <scope>NUCLEOTIDE SEQUENCE</scope>
</reference>
<organism evidence="4">
    <name type="scientific">Homalodisca liturata</name>
    <dbReference type="NCBI Taxonomy" id="320908"/>
    <lineage>
        <taxon>Eukaryota</taxon>
        <taxon>Metazoa</taxon>
        <taxon>Ecdysozoa</taxon>
        <taxon>Arthropoda</taxon>
        <taxon>Hexapoda</taxon>
        <taxon>Insecta</taxon>
        <taxon>Pterygota</taxon>
        <taxon>Neoptera</taxon>
        <taxon>Paraneoptera</taxon>
        <taxon>Hemiptera</taxon>
        <taxon>Auchenorrhyncha</taxon>
        <taxon>Membracoidea</taxon>
        <taxon>Cicadellidae</taxon>
        <taxon>Cicadellinae</taxon>
        <taxon>Proconiini</taxon>
        <taxon>Homalodisca</taxon>
    </lineage>
</organism>
<dbReference type="InterPro" id="IPR029526">
    <property type="entry name" value="PGBD"/>
</dbReference>
<evidence type="ECO:0000256" key="1">
    <source>
        <dbReference type="SAM" id="MobiDB-lite"/>
    </source>
</evidence>
<gene>
    <name evidence="4" type="ORF">g.55868</name>
</gene>
<evidence type="ECO:0000259" key="3">
    <source>
        <dbReference type="Pfam" id="PF13843"/>
    </source>
</evidence>
<dbReference type="Pfam" id="PF13843">
    <property type="entry name" value="DDE_Tnp_1_7"/>
    <property type="match status" value="1"/>
</dbReference>
<keyword evidence="2" id="KW-1133">Transmembrane helix</keyword>
<feature type="non-terminal residue" evidence="4">
    <location>
        <position position="110"/>
    </location>
</feature>
<feature type="non-terminal residue" evidence="4">
    <location>
        <position position="1"/>
    </location>
</feature>
<proteinExistence type="predicted"/>
<dbReference type="EMBL" id="GECU01000118">
    <property type="protein sequence ID" value="JAT07589.1"/>
    <property type="molecule type" value="Transcribed_RNA"/>
</dbReference>
<keyword evidence="2" id="KW-0472">Membrane</keyword>